<keyword evidence="2" id="KW-1185">Reference proteome</keyword>
<dbReference type="Proteomes" id="UP000192610">
    <property type="component" value="Unassembled WGS sequence"/>
</dbReference>
<organism evidence="1 2">
    <name type="scientific">Niastella yeongjuensis</name>
    <dbReference type="NCBI Taxonomy" id="354355"/>
    <lineage>
        <taxon>Bacteria</taxon>
        <taxon>Pseudomonadati</taxon>
        <taxon>Bacteroidota</taxon>
        <taxon>Chitinophagia</taxon>
        <taxon>Chitinophagales</taxon>
        <taxon>Chitinophagaceae</taxon>
        <taxon>Niastella</taxon>
    </lineage>
</organism>
<protein>
    <submittedName>
        <fullName evidence="1">Uncharacterized protein</fullName>
    </submittedName>
</protein>
<evidence type="ECO:0000313" key="2">
    <source>
        <dbReference type="Proteomes" id="UP000192610"/>
    </source>
</evidence>
<sequence length="66" mass="7135">MFFFKAVKIVKIILPAFVSIKDALSLTLWKGSSYAKASADKAENPPLSTISTLSTCFAPDCVLPKL</sequence>
<name>A0A1V9EPI8_9BACT</name>
<proteinExistence type="predicted"/>
<accession>A0A1V9EPI8</accession>
<evidence type="ECO:0000313" key="1">
    <source>
        <dbReference type="EMBL" id="OQP47805.1"/>
    </source>
</evidence>
<gene>
    <name evidence="1" type="ORF">A4H97_31060</name>
</gene>
<dbReference type="AlphaFoldDB" id="A0A1V9EPI8"/>
<dbReference type="EMBL" id="LVXG01000022">
    <property type="protein sequence ID" value="OQP47805.1"/>
    <property type="molecule type" value="Genomic_DNA"/>
</dbReference>
<reference evidence="2" key="1">
    <citation type="submission" date="2016-04" db="EMBL/GenBank/DDBJ databases">
        <authorList>
            <person name="Chen L."/>
            <person name="Zhuang W."/>
            <person name="Wang G."/>
        </authorList>
    </citation>
    <scope>NUCLEOTIDE SEQUENCE [LARGE SCALE GENOMIC DNA]</scope>
    <source>
        <strain evidence="2">17621</strain>
    </source>
</reference>
<comment type="caution">
    <text evidence="1">The sequence shown here is derived from an EMBL/GenBank/DDBJ whole genome shotgun (WGS) entry which is preliminary data.</text>
</comment>